<evidence type="ECO:0000256" key="1">
    <source>
        <dbReference type="ARBA" id="ARBA00010333"/>
    </source>
</evidence>
<comment type="similarity">
    <text evidence="1">Belongs to the bacterial solute-binding protein 3 family.</text>
</comment>
<protein>
    <submittedName>
        <fullName evidence="4">Amino acid ABC transporter substrate-binding protein</fullName>
    </submittedName>
    <submittedName>
        <fullName evidence="5">Transporter substrate-binding domain-containing protein</fullName>
    </submittedName>
</protein>
<evidence type="ECO:0000313" key="4">
    <source>
        <dbReference type="EMBL" id="NLR22217.1"/>
    </source>
</evidence>
<dbReference type="EMBL" id="WEIA01000007">
    <property type="protein sequence ID" value="NLR22217.1"/>
    <property type="molecule type" value="Genomic_DNA"/>
</dbReference>
<dbReference type="SUPFAM" id="SSF53850">
    <property type="entry name" value="Periplasmic binding protein-like II"/>
    <property type="match status" value="1"/>
</dbReference>
<name>A0A8I2H5B8_9GAMM</name>
<dbReference type="Proteomes" id="UP001304419">
    <property type="component" value="Chromosome 2"/>
</dbReference>
<dbReference type="Gene3D" id="3.40.190.10">
    <property type="entry name" value="Periplasmic binding protein-like II"/>
    <property type="match status" value="2"/>
</dbReference>
<keyword evidence="7" id="KW-1185">Reference proteome</keyword>
<proteinExistence type="inferred from homology"/>
<dbReference type="PANTHER" id="PTHR35936">
    <property type="entry name" value="MEMBRANE-BOUND LYTIC MUREIN TRANSGLYCOSYLASE F"/>
    <property type="match status" value="1"/>
</dbReference>
<evidence type="ECO:0000313" key="5">
    <source>
        <dbReference type="EMBL" id="WOX31525.1"/>
    </source>
</evidence>
<organism evidence="4 6">
    <name type="scientific">Pseudoalteromonas maricaloris</name>
    <dbReference type="NCBI Taxonomy" id="184924"/>
    <lineage>
        <taxon>Bacteria</taxon>
        <taxon>Pseudomonadati</taxon>
        <taxon>Pseudomonadota</taxon>
        <taxon>Gammaproteobacteria</taxon>
        <taxon>Alteromonadales</taxon>
        <taxon>Pseudoalteromonadaceae</taxon>
        <taxon>Pseudoalteromonas</taxon>
    </lineage>
</organism>
<reference evidence="5 7" key="2">
    <citation type="submission" date="2023-10" db="EMBL/GenBank/DDBJ databases">
        <title>To unveil natural product biosynthetic capacity in Pseudoalteromonas.</title>
        <authorList>
            <person name="Wang J."/>
        </authorList>
    </citation>
    <scope>NUCLEOTIDE SEQUENCE [LARGE SCALE GENOMIC DNA]</scope>
    <source>
        <strain evidence="5 7">DSM 15914</strain>
    </source>
</reference>
<dbReference type="EMBL" id="CP137579">
    <property type="protein sequence ID" value="WOX31525.1"/>
    <property type="molecule type" value="Genomic_DNA"/>
</dbReference>
<evidence type="ECO:0000256" key="2">
    <source>
        <dbReference type="ARBA" id="ARBA00022729"/>
    </source>
</evidence>
<evidence type="ECO:0000313" key="7">
    <source>
        <dbReference type="Proteomes" id="UP001304419"/>
    </source>
</evidence>
<evidence type="ECO:0000313" key="6">
    <source>
        <dbReference type="Proteomes" id="UP000646877"/>
    </source>
</evidence>
<dbReference type="RefSeq" id="WP_039495352.1">
    <property type="nucleotide sequence ID" value="NZ_CBCSDF010000005.1"/>
</dbReference>
<keyword evidence="2" id="KW-0732">Signal</keyword>
<feature type="domain" description="Solute-binding protein family 3/N-terminal" evidence="3">
    <location>
        <begin position="34"/>
        <end position="260"/>
    </location>
</feature>
<dbReference type="InterPro" id="IPR001638">
    <property type="entry name" value="Solute-binding_3/MltF_N"/>
</dbReference>
<accession>A0A8I2H5B8</accession>
<reference evidence="4" key="1">
    <citation type="submission" date="2019-10" db="EMBL/GenBank/DDBJ databases">
        <authorList>
            <person name="Paulsen S."/>
        </authorList>
    </citation>
    <scope>NUCLEOTIDE SEQUENCE</scope>
    <source>
        <strain evidence="4">LMG 19692</strain>
    </source>
</reference>
<dbReference type="AlphaFoldDB" id="A0A8I2H5B8"/>
<evidence type="ECO:0000259" key="3">
    <source>
        <dbReference type="SMART" id="SM00062"/>
    </source>
</evidence>
<dbReference type="SMART" id="SM00062">
    <property type="entry name" value="PBPb"/>
    <property type="match status" value="1"/>
</dbReference>
<dbReference type="Pfam" id="PF00497">
    <property type="entry name" value="SBP_bac_3"/>
    <property type="match status" value="1"/>
</dbReference>
<dbReference type="Proteomes" id="UP000646877">
    <property type="component" value="Unassembled WGS sequence"/>
</dbReference>
<gene>
    <name evidence="4" type="ORF">F9Y85_12955</name>
    <name evidence="5" type="ORF">R5H13_21540</name>
</gene>
<dbReference type="PANTHER" id="PTHR35936:SF35">
    <property type="entry name" value="L-CYSTINE-BINDING PROTEIN TCYJ"/>
    <property type="match status" value="1"/>
</dbReference>
<sequence length="283" mass="31715">MVKQYISVNNLIGTIILVWGLVIPPASASECSKTVNIGVVADWPPLTVFDELGPWGLDVDIAEMVFQHVAVCTTYIRLPSSARTFEEMSKGVIDVAVMVSYTKDREAYGDFSLPYRFERMRLFSLSPPTALGDLASLLKQSKTIGLSIGSYYGEELNKLKQDPRYKDQFVSIASAQRRVEMLMKARVDFIVDDMITGNYFIKERGLDAAQAWPYVVHDNQVHFLLRKNVFSARLKSKIDEAILALKPKIELLVASYQSNASFGVSTVSNRFPSYQPLPLSNLN</sequence>